<sequence>MPQNIEFDTPEARRVWESSMKTLRENQERLRRLGIVSLMKIHKDKVVMSMSLTSIAKAITKQITVQQGTLRVELKGKALVVTIEK</sequence>
<proteinExistence type="predicted"/>
<organism evidence="1">
    <name type="scientific">marine sediment metagenome</name>
    <dbReference type="NCBI Taxonomy" id="412755"/>
    <lineage>
        <taxon>unclassified sequences</taxon>
        <taxon>metagenomes</taxon>
        <taxon>ecological metagenomes</taxon>
    </lineage>
</organism>
<gene>
    <name evidence="1" type="ORF">S06H3_14423</name>
</gene>
<dbReference type="AlphaFoldDB" id="X1LBL2"/>
<name>X1LBL2_9ZZZZ</name>
<dbReference type="EMBL" id="BARV01007054">
    <property type="protein sequence ID" value="GAI03251.1"/>
    <property type="molecule type" value="Genomic_DNA"/>
</dbReference>
<protein>
    <submittedName>
        <fullName evidence="1">Uncharacterized protein</fullName>
    </submittedName>
</protein>
<accession>X1LBL2</accession>
<evidence type="ECO:0000313" key="1">
    <source>
        <dbReference type="EMBL" id="GAI03251.1"/>
    </source>
</evidence>
<comment type="caution">
    <text evidence="1">The sequence shown here is derived from an EMBL/GenBank/DDBJ whole genome shotgun (WGS) entry which is preliminary data.</text>
</comment>
<reference evidence="1" key="1">
    <citation type="journal article" date="2014" name="Front. Microbiol.">
        <title>High frequency of phylogenetically diverse reductive dehalogenase-homologous genes in deep subseafloor sedimentary metagenomes.</title>
        <authorList>
            <person name="Kawai M."/>
            <person name="Futagami T."/>
            <person name="Toyoda A."/>
            <person name="Takaki Y."/>
            <person name="Nishi S."/>
            <person name="Hori S."/>
            <person name="Arai W."/>
            <person name="Tsubouchi T."/>
            <person name="Morono Y."/>
            <person name="Uchiyama I."/>
            <person name="Ito T."/>
            <person name="Fujiyama A."/>
            <person name="Inagaki F."/>
            <person name="Takami H."/>
        </authorList>
    </citation>
    <scope>NUCLEOTIDE SEQUENCE</scope>
    <source>
        <strain evidence="1">Expedition CK06-06</strain>
    </source>
</reference>